<name>A0A7V7RLF4_9BACI</name>
<dbReference type="AlphaFoldDB" id="A0A7V7RLF4"/>
<dbReference type="InterPro" id="IPR002173">
    <property type="entry name" value="Carboh/pur_kinase_PfkB_CS"/>
</dbReference>
<dbReference type="OrthoDB" id="9775849at2"/>
<dbReference type="Proteomes" id="UP000441354">
    <property type="component" value="Unassembled WGS sequence"/>
</dbReference>
<dbReference type="RefSeq" id="WP_151573935.1">
    <property type="nucleotide sequence ID" value="NZ_WBOT01000003.1"/>
</dbReference>
<evidence type="ECO:0000256" key="2">
    <source>
        <dbReference type="ARBA" id="ARBA00022679"/>
    </source>
</evidence>
<keyword evidence="3 5" id="KW-0418">Kinase</keyword>
<dbReference type="PROSITE" id="PS00584">
    <property type="entry name" value="PFKB_KINASES_2"/>
    <property type="match status" value="1"/>
</dbReference>
<dbReference type="InterPro" id="IPR011611">
    <property type="entry name" value="PfkB_dom"/>
</dbReference>
<comment type="similarity">
    <text evidence="1">Belongs to the carbohydrate kinase PfkB family.</text>
</comment>
<dbReference type="Gene3D" id="3.40.1190.20">
    <property type="match status" value="1"/>
</dbReference>
<accession>A0A7V7RLF4</accession>
<organism evidence="5 6">
    <name type="scientific">Bacillus mesophilum</name>
    <dbReference type="NCBI Taxonomy" id="1071718"/>
    <lineage>
        <taxon>Bacteria</taxon>
        <taxon>Bacillati</taxon>
        <taxon>Bacillota</taxon>
        <taxon>Bacilli</taxon>
        <taxon>Bacillales</taxon>
        <taxon>Bacillaceae</taxon>
        <taxon>Bacillus</taxon>
    </lineage>
</organism>
<dbReference type="InterPro" id="IPR050306">
    <property type="entry name" value="PfkB_Carbo_kinase"/>
</dbReference>
<dbReference type="Pfam" id="PF00294">
    <property type="entry name" value="PfkB"/>
    <property type="match status" value="1"/>
</dbReference>
<evidence type="ECO:0000313" key="5">
    <source>
        <dbReference type="EMBL" id="KAB2332636.1"/>
    </source>
</evidence>
<evidence type="ECO:0000256" key="1">
    <source>
        <dbReference type="ARBA" id="ARBA00010688"/>
    </source>
</evidence>
<evidence type="ECO:0000256" key="3">
    <source>
        <dbReference type="ARBA" id="ARBA00022777"/>
    </source>
</evidence>
<reference evidence="5 6" key="1">
    <citation type="journal article" date="2014" name="Arch. Microbiol.">
        <title>Bacillus mesophilum sp. nov., strain IITR-54T, a novel 4-chlorobiphenyl dechlorinating bacterium.</title>
        <authorList>
            <person name="Manickam N."/>
            <person name="Singh N.K."/>
            <person name="Bajaj A."/>
            <person name="Kumar R.M."/>
            <person name="Kaur G."/>
            <person name="Kaur N."/>
            <person name="Bala M."/>
            <person name="Kumar A."/>
            <person name="Mayilraj S."/>
        </authorList>
    </citation>
    <scope>NUCLEOTIDE SEQUENCE [LARGE SCALE GENOMIC DNA]</scope>
    <source>
        <strain evidence="5 6">IITR-54</strain>
    </source>
</reference>
<dbReference type="GO" id="GO:0016301">
    <property type="term" value="F:kinase activity"/>
    <property type="evidence" value="ECO:0007669"/>
    <property type="project" value="UniProtKB-KW"/>
</dbReference>
<evidence type="ECO:0000259" key="4">
    <source>
        <dbReference type="Pfam" id="PF00294"/>
    </source>
</evidence>
<keyword evidence="6" id="KW-1185">Reference proteome</keyword>
<sequence>MKLIAIGDNVVDCYLDQEIYYPGGNCVNVAVNAQRNGAEQVSYIGIFGNDEKADHIKYALKQEEVDFQHARSVMGISGQPRVTLKDGDRIFIGGPKNTVQRMFKLQLIDDELDYISNFDLCHVSCYSSMESELEKLSNVIKISYDFSSRKDLDYIRSIAPYIQYAFFSAAELSEAELGAFIEELIALPFEVFALTRGSEPALFFQNGVQYEQKLNPISIVDTMGAGDSLIAGFLVNYLNGDTMPSAIEKATLSAAKTCGMYGGFGYPKKM</sequence>
<gene>
    <name evidence="5" type="ORF">F7732_11120</name>
</gene>
<evidence type="ECO:0000313" key="6">
    <source>
        <dbReference type="Proteomes" id="UP000441354"/>
    </source>
</evidence>
<comment type="caution">
    <text evidence="5">The sequence shown here is derived from an EMBL/GenBank/DDBJ whole genome shotgun (WGS) entry which is preliminary data.</text>
</comment>
<feature type="domain" description="Carbohydrate kinase PfkB" evidence="4">
    <location>
        <begin position="20"/>
        <end position="262"/>
    </location>
</feature>
<proteinExistence type="inferred from homology"/>
<dbReference type="InterPro" id="IPR029056">
    <property type="entry name" value="Ribokinase-like"/>
</dbReference>
<dbReference type="SUPFAM" id="SSF53613">
    <property type="entry name" value="Ribokinase-like"/>
    <property type="match status" value="1"/>
</dbReference>
<dbReference type="PANTHER" id="PTHR43085">
    <property type="entry name" value="HEXOKINASE FAMILY MEMBER"/>
    <property type="match status" value="1"/>
</dbReference>
<dbReference type="EMBL" id="WBOT01000003">
    <property type="protein sequence ID" value="KAB2332636.1"/>
    <property type="molecule type" value="Genomic_DNA"/>
</dbReference>
<keyword evidence="2" id="KW-0808">Transferase</keyword>
<dbReference type="PANTHER" id="PTHR43085:SF41">
    <property type="entry name" value="FRUCTOSELYSINE 6-KINASE"/>
    <property type="match status" value="1"/>
</dbReference>
<protein>
    <submittedName>
        <fullName evidence="5">Carbohydrate kinase</fullName>
    </submittedName>
</protein>